<dbReference type="Proteomes" id="UP000198386">
    <property type="component" value="Unassembled WGS sequence"/>
</dbReference>
<name>A0A239A146_9ACTN</name>
<dbReference type="SMART" id="SM00909">
    <property type="entry name" value="Germane"/>
    <property type="match status" value="1"/>
</dbReference>
<dbReference type="InterPro" id="IPR059026">
    <property type="entry name" value="LpqB_N"/>
</dbReference>
<dbReference type="Pfam" id="PF10647">
    <property type="entry name" value="Gmad1"/>
    <property type="match status" value="1"/>
</dbReference>
<reference evidence="4" key="1">
    <citation type="submission" date="2017-06" db="EMBL/GenBank/DDBJ databases">
        <authorList>
            <person name="Varghese N."/>
            <person name="Submissions S."/>
        </authorList>
    </citation>
    <scope>NUCLEOTIDE SEQUENCE [LARGE SCALE GENOMIC DNA]</scope>
    <source>
        <strain evidence="4">DSM 45423</strain>
    </source>
</reference>
<keyword evidence="1" id="KW-0732">Signal</keyword>
<dbReference type="EMBL" id="FZOH01000001">
    <property type="protein sequence ID" value="SNR89021.1"/>
    <property type="molecule type" value="Genomic_DNA"/>
</dbReference>
<evidence type="ECO:0000256" key="1">
    <source>
        <dbReference type="SAM" id="SignalP"/>
    </source>
</evidence>
<dbReference type="InterPro" id="IPR019606">
    <property type="entry name" value="GerMN"/>
</dbReference>
<dbReference type="AlphaFoldDB" id="A0A239A146"/>
<organism evidence="3 4">
    <name type="scientific">Geodermatophilus saharensis</name>
    <dbReference type="NCBI Taxonomy" id="1137994"/>
    <lineage>
        <taxon>Bacteria</taxon>
        <taxon>Bacillati</taxon>
        <taxon>Actinomycetota</taxon>
        <taxon>Actinomycetes</taxon>
        <taxon>Geodermatophilales</taxon>
        <taxon>Geodermatophilaceae</taxon>
        <taxon>Geodermatophilus</taxon>
    </lineage>
</organism>
<feature type="domain" description="GerMN" evidence="2">
    <location>
        <begin position="198"/>
        <end position="285"/>
    </location>
</feature>
<accession>A0A239A146</accession>
<evidence type="ECO:0000313" key="3">
    <source>
        <dbReference type="EMBL" id="SNR89021.1"/>
    </source>
</evidence>
<evidence type="ECO:0000313" key="4">
    <source>
        <dbReference type="Proteomes" id="UP000198386"/>
    </source>
</evidence>
<keyword evidence="4" id="KW-1185">Reference proteome</keyword>
<evidence type="ECO:0000259" key="2">
    <source>
        <dbReference type="SMART" id="SM00909"/>
    </source>
</evidence>
<sequence length="572" mass="58325">MRRGPAVVAALVLGLLPACSTVPSSSSPVAITEAPARPAGEVGIEPIGPAPDAPPEEIVRGFVDAAASTVQRHPVARDHLTPDAAATWSDETGITLVGADYATVTTDAGTVAMTGDLVGTIDPRGVFTAASGTGVFTHEFALAEVGGQWRISNPPEGLVMLVPDFERLYDDLAAYFVDPTGQRVVPDPRYLLGGEAQPTTLVQRLIDGPSPALAAGVDNALSGVTLTRAVTVSGSTVTVDLAGLGDTLPAQLSQLCAQLVWTLDQLDGVSSVEITTNGDPLPLEGPPAVQRTDDWAAFSPESVPADADGHYLDAGRLMTVDAQPAPGPAGSGAYALTAAAVSADPRTSALTDMVGVSVGGGTASLLAGRYGQDLAPVLSAGRLSTPTVAATRSEFWVVRDETTVVRVPAGGSPQPVNAPTLAERGRATALQLSPDGVRAAVVVRNGETSDLYVGIVVRSDDGSVVLRDLREVVPSLGAVSDVAWRTAGRLMVLAADGGEEGVRPFLVGVDGWGLEEVPTAGLPSPPTALAAAPGQDPLVSAGGSVWELSGGTWVTLIRGQQPVPGTEPFYPV</sequence>
<protein>
    <submittedName>
        <fullName evidence="3">Sporulation and spore germination</fullName>
    </submittedName>
</protein>
<dbReference type="OrthoDB" id="3226781at2"/>
<feature type="signal peptide" evidence="1">
    <location>
        <begin position="1"/>
        <end position="20"/>
    </location>
</feature>
<dbReference type="Pfam" id="PF10646">
    <property type="entry name" value="Germane"/>
    <property type="match status" value="1"/>
</dbReference>
<feature type="chain" id="PRO_5039386022" evidence="1">
    <location>
        <begin position="21"/>
        <end position="572"/>
    </location>
</feature>
<gene>
    <name evidence="3" type="ORF">SAMN04488107_0470</name>
</gene>
<proteinExistence type="predicted"/>
<dbReference type="SUPFAM" id="SSF69322">
    <property type="entry name" value="Tricorn protease domain 2"/>
    <property type="match status" value="1"/>
</dbReference>
<dbReference type="Pfam" id="PF25976">
    <property type="entry name" value="LpqB_N"/>
    <property type="match status" value="1"/>
</dbReference>
<dbReference type="InterPro" id="IPR018910">
    <property type="entry name" value="LpqB_C"/>
</dbReference>